<reference evidence="6 7" key="1">
    <citation type="submission" date="2020-07" db="EMBL/GenBank/DDBJ databases">
        <title>Sequencing the genomes of 1000 actinobacteria strains.</title>
        <authorList>
            <person name="Klenk H.-P."/>
        </authorList>
    </citation>
    <scope>NUCLEOTIDE SEQUENCE [LARGE SCALE GENOMIC DNA]</scope>
    <source>
        <strain evidence="6 7">DSM 27576</strain>
    </source>
</reference>
<dbReference type="InterPro" id="IPR050107">
    <property type="entry name" value="ABC_carbohydrate_import_ATPase"/>
</dbReference>
<dbReference type="InterPro" id="IPR003593">
    <property type="entry name" value="AAA+_ATPase"/>
</dbReference>
<dbReference type="Gene3D" id="3.40.50.300">
    <property type="entry name" value="P-loop containing nucleotide triphosphate hydrolases"/>
    <property type="match status" value="2"/>
</dbReference>
<dbReference type="InterPro" id="IPR017871">
    <property type="entry name" value="ABC_transporter-like_CS"/>
</dbReference>
<keyword evidence="7" id="KW-1185">Reference proteome</keyword>
<keyword evidence="1" id="KW-0813">Transport</keyword>
<evidence type="ECO:0000256" key="4">
    <source>
        <dbReference type="ARBA" id="ARBA00022840"/>
    </source>
</evidence>
<dbReference type="PANTHER" id="PTHR43790:SF9">
    <property type="entry name" value="GALACTOFURANOSE TRANSPORTER ATP-BINDING PROTEIN YTFR"/>
    <property type="match status" value="1"/>
</dbReference>
<dbReference type="GO" id="GO:0005524">
    <property type="term" value="F:ATP binding"/>
    <property type="evidence" value="ECO:0007669"/>
    <property type="project" value="UniProtKB-KW"/>
</dbReference>
<keyword evidence="2" id="KW-0677">Repeat</keyword>
<dbReference type="InterPro" id="IPR003439">
    <property type="entry name" value="ABC_transporter-like_ATP-bd"/>
</dbReference>
<evidence type="ECO:0000259" key="5">
    <source>
        <dbReference type="PROSITE" id="PS50893"/>
    </source>
</evidence>
<keyword evidence="6" id="KW-0762">Sugar transport</keyword>
<evidence type="ECO:0000256" key="1">
    <source>
        <dbReference type="ARBA" id="ARBA00022448"/>
    </source>
</evidence>
<accession>A0A7W3JLN6</accession>
<dbReference type="SMART" id="SM00382">
    <property type="entry name" value="AAA"/>
    <property type="match status" value="2"/>
</dbReference>
<feature type="domain" description="ABC transporter" evidence="5">
    <location>
        <begin position="14"/>
        <end position="264"/>
    </location>
</feature>
<evidence type="ECO:0000256" key="3">
    <source>
        <dbReference type="ARBA" id="ARBA00022741"/>
    </source>
</evidence>
<dbReference type="AlphaFoldDB" id="A0A7W3JLN6"/>
<keyword evidence="4 6" id="KW-0067">ATP-binding</keyword>
<proteinExistence type="predicted"/>
<dbReference type="InterPro" id="IPR027417">
    <property type="entry name" value="P-loop_NTPase"/>
</dbReference>
<protein>
    <submittedName>
        <fullName evidence="6">Simple sugar transport system ATP-binding protein</fullName>
    </submittedName>
</protein>
<dbReference type="EMBL" id="JACGWY010000001">
    <property type="protein sequence ID" value="MBA8815118.1"/>
    <property type="molecule type" value="Genomic_DNA"/>
</dbReference>
<dbReference type="CDD" id="cd03215">
    <property type="entry name" value="ABC_Carb_Monos_II"/>
    <property type="match status" value="1"/>
</dbReference>
<name>A0A7W3JLN6_9MICO</name>
<dbReference type="Proteomes" id="UP000526083">
    <property type="component" value="Unassembled WGS sequence"/>
</dbReference>
<feature type="domain" description="ABC transporter" evidence="5">
    <location>
        <begin position="274"/>
        <end position="519"/>
    </location>
</feature>
<sequence length="526" mass="54863">MLSNVAEANDHPVVRLSGVGVRFGSNRVLEDISLDLHSGSITALLGTNGAGKSTLIGALSGANPHYTGDIAVGTSVEGTAAGVVAERISSPAHARRAGIETVHQRISDGIVSGLSVADNLVLTDLAAGGHHLARRRETEKAARSALARLSLDWSDEVLRADAARLGTSDAQLLILARALRQSPSVLILDEPTSALTAAEADRLFDVLRTLRDEGLAILFVSHRFGEIERLADRIVVLRDGALVLDAPRPFDWQAALAAMLGVPAELQQHIENPLPPGDPVLHIDGARLVAGAPALSLTVHAGQVTGILGLLGAGKSELAETIAGARPAAGASMTLDAERFAPKTPAHAIAKRVVLVPEDRQRDGIQPGWSISRTVGLPVLSAVANRLGVVRTGRERELGSEVIVGFGVVATSADTSLDDLSGGNQQKVIVGRWLRTSPRLALLDEPFRGVDIGARRTIGEAARRQAETGAGVVVLSSDVDEILDVADRIIVLVAGRIALDTPAGVLGRADIVNALLDDSGHSKETA</sequence>
<gene>
    <name evidence="6" type="ORF">FHX48_000170</name>
</gene>
<dbReference type="PROSITE" id="PS50893">
    <property type="entry name" value="ABC_TRANSPORTER_2"/>
    <property type="match status" value="2"/>
</dbReference>
<dbReference type="RefSeq" id="WP_167044383.1">
    <property type="nucleotide sequence ID" value="NZ_JAAOZB010000001.1"/>
</dbReference>
<dbReference type="PROSITE" id="PS00211">
    <property type="entry name" value="ABC_TRANSPORTER_1"/>
    <property type="match status" value="1"/>
</dbReference>
<evidence type="ECO:0000313" key="7">
    <source>
        <dbReference type="Proteomes" id="UP000526083"/>
    </source>
</evidence>
<evidence type="ECO:0000256" key="2">
    <source>
        <dbReference type="ARBA" id="ARBA00022737"/>
    </source>
</evidence>
<keyword evidence="3" id="KW-0547">Nucleotide-binding</keyword>
<dbReference type="PANTHER" id="PTHR43790">
    <property type="entry name" value="CARBOHYDRATE TRANSPORT ATP-BINDING PROTEIN MG119-RELATED"/>
    <property type="match status" value="1"/>
</dbReference>
<dbReference type="GO" id="GO:0016887">
    <property type="term" value="F:ATP hydrolysis activity"/>
    <property type="evidence" value="ECO:0007669"/>
    <property type="project" value="InterPro"/>
</dbReference>
<organism evidence="6 7">
    <name type="scientific">Microbacterium halimionae</name>
    <dbReference type="NCBI Taxonomy" id="1526413"/>
    <lineage>
        <taxon>Bacteria</taxon>
        <taxon>Bacillati</taxon>
        <taxon>Actinomycetota</taxon>
        <taxon>Actinomycetes</taxon>
        <taxon>Micrococcales</taxon>
        <taxon>Microbacteriaceae</taxon>
        <taxon>Microbacterium</taxon>
    </lineage>
</organism>
<dbReference type="SUPFAM" id="SSF52540">
    <property type="entry name" value="P-loop containing nucleoside triphosphate hydrolases"/>
    <property type="match status" value="2"/>
</dbReference>
<dbReference type="CDD" id="cd03216">
    <property type="entry name" value="ABC_Carb_Monos_I"/>
    <property type="match status" value="1"/>
</dbReference>
<dbReference type="Pfam" id="PF00005">
    <property type="entry name" value="ABC_tran"/>
    <property type="match status" value="2"/>
</dbReference>
<evidence type="ECO:0000313" key="6">
    <source>
        <dbReference type="EMBL" id="MBA8815118.1"/>
    </source>
</evidence>
<comment type="caution">
    <text evidence="6">The sequence shown here is derived from an EMBL/GenBank/DDBJ whole genome shotgun (WGS) entry which is preliminary data.</text>
</comment>